<name>A0A8T3B8F5_DENNO</name>
<evidence type="ECO:0000313" key="2">
    <source>
        <dbReference type="EMBL" id="KAI0505039.1"/>
    </source>
</evidence>
<dbReference type="Proteomes" id="UP000829196">
    <property type="component" value="Unassembled WGS sequence"/>
</dbReference>
<dbReference type="AlphaFoldDB" id="A0A8T3B8F5"/>
<gene>
    <name evidence="2" type="ORF">KFK09_015996</name>
</gene>
<proteinExistence type="predicted"/>
<sequence length="50" mass="5994">MNHEPWNPPRLMGITLTHLGLLLSRTHQEIMQENENFIHQTSFHYKAKRP</sequence>
<protein>
    <submittedName>
        <fullName evidence="2">Uncharacterized protein</fullName>
    </submittedName>
</protein>
<evidence type="ECO:0000313" key="3">
    <source>
        <dbReference type="Proteomes" id="UP000829196"/>
    </source>
</evidence>
<feature type="signal peptide" evidence="1">
    <location>
        <begin position="1"/>
        <end position="24"/>
    </location>
</feature>
<reference evidence="2" key="1">
    <citation type="journal article" date="2022" name="Front. Genet.">
        <title>Chromosome-Scale Assembly of the Dendrobium nobile Genome Provides Insights Into the Molecular Mechanism of the Biosynthesis of the Medicinal Active Ingredient of Dendrobium.</title>
        <authorList>
            <person name="Xu Q."/>
            <person name="Niu S.-C."/>
            <person name="Li K.-L."/>
            <person name="Zheng P.-J."/>
            <person name="Zhang X.-J."/>
            <person name="Jia Y."/>
            <person name="Liu Y."/>
            <person name="Niu Y.-X."/>
            <person name="Yu L.-H."/>
            <person name="Chen D.-F."/>
            <person name="Zhang G.-Q."/>
        </authorList>
    </citation>
    <scope>NUCLEOTIDE SEQUENCE</scope>
    <source>
        <tissue evidence="2">Leaf</tissue>
    </source>
</reference>
<accession>A0A8T3B8F5</accession>
<evidence type="ECO:0000256" key="1">
    <source>
        <dbReference type="SAM" id="SignalP"/>
    </source>
</evidence>
<feature type="chain" id="PRO_5035908637" evidence="1">
    <location>
        <begin position="25"/>
        <end position="50"/>
    </location>
</feature>
<dbReference type="EMBL" id="JAGYWB010000011">
    <property type="protein sequence ID" value="KAI0505039.1"/>
    <property type="molecule type" value="Genomic_DNA"/>
</dbReference>
<keyword evidence="3" id="KW-1185">Reference proteome</keyword>
<comment type="caution">
    <text evidence="2">The sequence shown here is derived from an EMBL/GenBank/DDBJ whole genome shotgun (WGS) entry which is preliminary data.</text>
</comment>
<organism evidence="2 3">
    <name type="scientific">Dendrobium nobile</name>
    <name type="common">Orchid</name>
    <dbReference type="NCBI Taxonomy" id="94219"/>
    <lineage>
        <taxon>Eukaryota</taxon>
        <taxon>Viridiplantae</taxon>
        <taxon>Streptophyta</taxon>
        <taxon>Embryophyta</taxon>
        <taxon>Tracheophyta</taxon>
        <taxon>Spermatophyta</taxon>
        <taxon>Magnoliopsida</taxon>
        <taxon>Liliopsida</taxon>
        <taxon>Asparagales</taxon>
        <taxon>Orchidaceae</taxon>
        <taxon>Epidendroideae</taxon>
        <taxon>Malaxideae</taxon>
        <taxon>Dendrobiinae</taxon>
        <taxon>Dendrobium</taxon>
    </lineage>
</organism>
<keyword evidence="1" id="KW-0732">Signal</keyword>